<dbReference type="PANTHER" id="PTHR43408:SF2">
    <property type="entry name" value="FMN REDUCTASE (NADPH)"/>
    <property type="match status" value="1"/>
</dbReference>
<name>A0A420XV80_9ACTN</name>
<dbReference type="GO" id="GO:0016491">
    <property type="term" value="F:oxidoreductase activity"/>
    <property type="evidence" value="ECO:0007669"/>
    <property type="project" value="UniProtKB-KW"/>
</dbReference>
<reference evidence="5 6" key="1">
    <citation type="submission" date="2018-10" db="EMBL/GenBank/DDBJ databases">
        <title>Genomic Encyclopedia of Archaeal and Bacterial Type Strains, Phase II (KMG-II): from individual species to whole genera.</title>
        <authorList>
            <person name="Goeker M."/>
        </authorList>
    </citation>
    <scope>NUCLEOTIDE SEQUENCE [LARGE SCALE GENOMIC DNA]</scope>
    <source>
        <strain evidence="5 6">RP-AC37</strain>
    </source>
</reference>
<evidence type="ECO:0000313" key="5">
    <source>
        <dbReference type="EMBL" id="RKS84195.1"/>
    </source>
</evidence>
<evidence type="ECO:0000259" key="4">
    <source>
        <dbReference type="Pfam" id="PF03358"/>
    </source>
</evidence>
<dbReference type="InterPro" id="IPR005025">
    <property type="entry name" value="FMN_Rdtase-like_dom"/>
</dbReference>
<sequence length="190" mass="18904">MSARGVVSLSGNPRRGSRTSHVAALLGADLHDELGLPGEAVHLDLAELPNPLAAGASEALAEAVEAVRGAAVLVVATPTYKASYTGLLKAFVDLLPPAALDGVLAVPVITLGSPAHTLAAEVHLRPLLLELGATTPTASVALLDADLADAAATSRRVVGSLVPYLTAVAALAARDSPVLRVTAAGAGLAP</sequence>
<dbReference type="AlphaFoldDB" id="A0A420XV80"/>
<keyword evidence="2" id="KW-0288">FMN</keyword>
<dbReference type="InParanoid" id="A0A420XV80"/>
<comment type="caution">
    <text evidence="5">The sequence shown here is derived from an EMBL/GenBank/DDBJ whole genome shotgun (WGS) entry which is preliminary data.</text>
</comment>
<dbReference type="RefSeq" id="WP_121191393.1">
    <property type="nucleotide sequence ID" value="NZ_RBWV01000001.1"/>
</dbReference>
<keyword evidence="6" id="KW-1185">Reference proteome</keyword>
<accession>A0A420XV80</accession>
<dbReference type="InterPro" id="IPR029039">
    <property type="entry name" value="Flavoprotein-like_sf"/>
</dbReference>
<dbReference type="EMBL" id="RBWV01000001">
    <property type="protein sequence ID" value="RKS84195.1"/>
    <property type="molecule type" value="Genomic_DNA"/>
</dbReference>
<keyword evidence="1" id="KW-0285">Flavoprotein</keyword>
<dbReference type="Pfam" id="PF03358">
    <property type="entry name" value="FMN_red"/>
    <property type="match status" value="1"/>
</dbReference>
<evidence type="ECO:0000256" key="3">
    <source>
        <dbReference type="ARBA" id="ARBA00023002"/>
    </source>
</evidence>
<proteinExistence type="predicted"/>
<gene>
    <name evidence="5" type="ORF">CLV35_0011</name>
</gene>
<evidence type="ECO:0000256" key="1">
    <source>
        <dbReference type="ARBA" id="ARBA00022630"/>
    </source>
</evidence>
<dbReference type="Gene3D" id="3.40.50.360">
    <property type="match status" value="1"/>
</dbReference>
<feature type="domain" description="NADPH-dependent FMN reductase-like" evidence="4">
    <location>
        <begin position="6"/>
        <end position="141"/>
    </location>
</feature>
<keyword evidence="3" id="KW-0560">Oxidoreductase</keyword>
<dbReference type="OrthoDB" id="1643408at2"/>
<dbReference type="PANTHER" id="PTHR43408">
    <property type="entry name" value="FMN REDUCTASE (NADPH)"/>
    <property type="match status" value="1"/>
</dbReference>
<evidence type="ECO:0000313" key="6">
    <source>
        <dbReference type="Proteomes" id="UP000281955"/>
    </source>
</evidence>
<protein>
    <submittedName>
        <fullName evidence="5">FMN reductase</fullName>
    </submittedName>
</protein>
<dbReference type="InterPro" id="IPR051814">
    <property type="entry name" value="NAD(P)H-dep_FMN_reductase"/>
</dbReference>
<organism evidence="5 6">
    <name type="scientific">Motilibacter peucedani</name>
    <dbReference type="NCBI Taxonomy" id="598650"/>
    <lineage>
        <taxon>Bacteria</taxon>
        <taxon>Bacillati</taxon>
        <taxon>Actinomycetota</taxon>
        <taxon>Actinomycetes</taxon>
        <taxon>Motilibacterales</taxon>
        <taxon>Motilibacteraceae</taxon>
        <taxon>Motilibacter</taxon>
    </lineage>
</organism>
<dbReference type="SUPFAM" id="SSF52218">
    <property type="entry name" value="Flavoproteins"/>
    <property type="match status" value="1"/>
</dbReference>
<dbReference type="Proteomes" id="UP000281955">
    <property type="component" value="Unassembled WGS sequence"/>
</dbReference>
<evidence type="ECO:0000256" key="2">
    <source>
        <dbReference type="ARBA" id="ARBA00022643"/>
    </source>
</evidence>